<reference evidence="1" key="2">
    <citation type="submission" date="2022-10" db="EMBL/GenBank/DDBJ databases">
        <authorList>
            <consortium name="ENA_rothamsted_submissions"/>
            <consortium name="culmorum"/>
            <person name="King R."/>
        </authorList>
    </citation>
    <scope>NUCLEOTIDE SEQUENCE</scope>
</reference>
<dbReference type="Proteomes" id="UP001153714">
    <property type="component" value="Chromosome 7"/>
</dbReference>
<gene>
    <name evidence="1" type="ORF">DIATSA_LOCUS12440</name>
</gene>
<name>A0A9N9WL14_9NEOP</name>
<evidence type="ECO:0000313" key="1">
    <source>
        <dbReference type="EMBL" id="CAG9795134.1"/>
    </source>
</evidence>
<dbReference type="OrthoDB" id="6623841at2759"/>
<evidence type="ECO:0000313" key="2">
    <source>
        <dbReference type="Proteomes" id="UP001153714"/>
    </source>
</evidence>
<proteinExistence type="predicted"/>
<sequence length="262" mass="29944">MLDTVNGTMISQFVQGSLNNMWGSSFESKLDNVRMLCTDSVVYMISAGRILKSTFPKMLHFTCLAHALNFVAGQIRKENPYVDSVISNMKKVFLKAPKRIKIIKEMCPDLPLPPAPVITRWGTWLDAAFYYAKHFDEIKSVLSVLNSQEAKSIENALKKFNNNYNIKDDLSRIYEHFSIIPTALTSLQKPDLSLMESFEIFDAVRLALRWANCENLEDKMEKVMDGLGTCDLDTIRNKNFFLPALMTRRRKCINLLTSPQLT</sequence>
<keyword evidence="2" id="KW-1185">Reference proteome</keyword>
<reference evidence="1" key="1">
    <citation type="submission" date="2021-12" db="EMBL/GenBank/DDBJ databases">
        <authorList>
            <person name="King R."/>
        </authorList>
    </citation>
    <scope>NUCLEOTIDE SEQUENCE</scope>
</reference>
<dbReference type="SUPFAM" id="SSF53098">
    <property type="entry name" value="Ribonuclease H-like"/>
    <property type="match status" value="1"/>
</dbReference>
<protein>
    <recommendedName>
        <fullName evidence="3">DUF659 domain-containing protein</fullName>
    </recommendedName>
</protein>
<accession>A0A9N9WL14</accession>
<evidence type="ECO:0008006" key="3">
    <source>
        <dbReference type="Google" id="ProtNLM"/>
    </source>
</evidence>
<dbReference type="EMBL" id="OU893338">
    <property type="protein sequence ID" value="CAG9795134.1"/>
    <property type="molecule type" value="Genomic_DNA"/>
</dbReference>
<dbReference type="AlphaFoldDB" id="A0A9N9WL14"/>
<organism evidence="1 2">
    <name type="scientific">Diatraea saccharalis</name>
    <name type="common">sugarcane borer</name>
    <dbReference type="NCBI Taxonomy" id="40085"/>
    <lineage>
        <taxon>Eukaryota</taxon>
        <taxon>Metazoa</taxon>
        <taxon>Ecdysozoa</taxon>
        <taxon>Arthropoda</taxon>
        <taxon>Hexapoda</taxon>
        <taxon>Insecta</taxon>
        <taxon>Pterygota</taxon>
        <taxon>Neoptera</taxon>
        <taxon>Endopterygota</taxon>
        <taxon>Lepidoptera</taxon>
        <taxon>Glossata</taxon>
        <taxon>Ditrysia</taxon>
        <taxon>Pyraloidea</taxon>
        <taxon>Crambidae</taxon>
        <taxon>Crambinae</taxon>
        <taxon>Diatraea</taxon>
    </lineage>
</organism>
<dbReference type="InterPro" id="IPR012337">
    <property type="entry name" value="RNaseH-like_sf"/>
</dbReference>